<dbReference type="InterPro" id="IPR042121">
    <property type="entry name" value="MutL_C_regsub"/>
</dbReference>
<dbReference type="SMART" id="SM00853">
    <property type="entry name" value="MutL_C"/>
    <property type="match status" value="1"/>
</dbReference>
<dbReference type="PANTHER" id="PTHR10073:SF12">
    <property type="entry name" value="DNA MISMATCH REPAIR PROTEIN MLH1"/>
    <property type="match status" value="1"/>
</dbReference>
<dbReference type="Gene3D" id="3.30.565.10">
    <property type="entry name" value="Histidine kinase-like ATPase, C-terminal domain"/>
    <property type="match status" value="1"/>
</dbReference>
<dbReference type="CDD" id="cd16926">
    <property type="entry name" value="HATPase_MutL-MLH-PMS-like"/>
    <property type="match status" value="1"/>
</dbReference>
<evidence type="ECO:0000256" key="2">
    <source>
        <dbReference type="ARBA" id="ARBA00022763"/>
    </source>
</evidence>
<dbReference type="Pfam" id="PF13589">
    <property type="entry name" value="HATPase_c_3"/>
    <property type="match status" value="1"/>
</dbReference>
<evidence type="ECO:0000256" key="1">
    <source>
        <dbReference type="ARBA" id="ARBA00006082"/>
    </source>
</evidence>
<dbReference type="InterPro" id="IPR014762">
    <property type="entry name" value="DNA_mismatch_repair_CS"/>
</dbReference>
<evidence type="ECO:0000256" key="3">
    <source>
        <dbReference type="ARBA" id="ARBA00023204"/>
    </source>
</evidence>
<keyword evidence="3 4" id="KW-0234">DNA repair</keyword>
<dbReference type="NCBIfam" id="TIGR00585">
    <property type="entry name" value="mutl"/>
    <property type="match status" value="1"/>
</dbReference>
<keyword evidence="8" id="KW-1185">Reference proteome</keyword>
<dbReference type="SMART" id="SM01340">
    <property type="entry name" value="DNA_mis_repair"/>
    <property type="match status" value="1"/>
</dbReference>
<evidence type="ECO:0000256" key="4">
    <source>
        <dbReference type="HAMAP-Rule" id="MF_00149"/>
    </source>
</evidence>
<dbReference type="GO" id="GO:0006298">
    <property type="term" value="P:mismatch repair"/>
    <property type="evidence" value="ECO:0007669"/>
    <property type="project" value="UniProtKB-UniRule"/>
</dbReference>
<organism evidence="7 8">
    <name type="scientific">Hypnocyclicus thermotrophus</name>
    <dbReference type="NCBI Taxonomy" id="1627895"/>
    <lineage>
        <taxon>Bacteria</taxon>
        <taxon>Fusobacteriati</taxon>
        <taxon>Fusobacteriota</taxon>
        <taxon>Fusobacteriia</taxon>
        <taxon>Fusobacteriales</taxon>
        <taxon>Fusobacteriaceae</taxon>
        <taxon>Hypnocyclicus</taxon>
    </lineage>
</organism>
<dbReference type="AlphaFoldDB" id="A0AA46DZW5"/>
<accession>A0AA46DZW5</accession>
<name>A0AA46DZW5_9FUSO</name>
<dbReference type="Pfam" id="PF08676">
    <property type="entry name" value="MutL_C"/>
    <property type="match status" value="1"/>
</dbReference>
<dbReference type="PROSITE" id="PS00058">
    <property type="entry name" value="DNA_MISMATCH_REPAIR_1"/>
    <property type="match status" value="1"/>
</dbReference>
<keyword evidence="2 4" id="KW-0227">DNA damage</keyword>
<dbReference type="SUPFAM" id="SSF55874">
    <property type="entry name" value="ATPase domain of HSP90 chaperone/DNA topoisomerase II/histidine kinase"/>
    <property type="match status" value="1"/>
</dbReference>
<dbReference type="InterPro" id="IPR020568">
    <property type="entry name" value="Ribosomal_Su5_D2-typ_SF"/>
</dbReference>
<dbReference type="InterPro" id="IPR038973">
    <property type="entry name" value="MutL/Mlh/Pms-like"/>
</dbReference>
<comment type="similarity">
    <text evidence="1 4">Belongs to the DNA mismatch repair MutL/HexB family.</text>
</comment>
<dbReference type="GO" id="GO:0030983">
    <property type="term" value="F:mismatched DNA binding"/>
    <property type="evidence" value="ECO:0007669"/>
    <property type="project" value="InterPro"/>
</dbReference>
<comment type="function">
    <text evidence="4">This protein is involved in the repair of mismatches in DNA. It is required for dam-dependent methyl-directed DNA mismatch repair. May act as a 'molecular matchmaker', a protein that promotes the formation of a stable complex between two or more DNA-binding proteins in an ATP-dependent manner without itself being part of a final effector complex.</text>
</comment>
<dbReference type="InterPro" id="IPR002099">
    <property type="entry name" value="MutL/Mlh/PMS"/>
</dbReference>
<dbReference type="InterPro" id="IPR020667">
    <property type="entry name" value="DNA_mismatch_repair_MutL"/>
</dbReference>
<dbReference type="RefSeq" id="WP_134112519.1">
    <property type="nucleotide sequence ID" value="NZ_SOBG01000002.1"/>
</dbReference>
<dbReference type="SUPFAM" id="SSF54211">
    <property type="entry name" value="Ribosomal protein S5 domain 2-like"/>
    <property type="match status" value="1"/>
</dbReference>
<dbReference type="Gene3D" id="3.30.1370.100">
    <property type="entry name" value="MutL, C-terminal domain, regulatory subdomain"/>
    <property type="match status" value="1"/>
</dbReference>
<reference evidence="7 8" key="1">
    <citation type="submission" date="2019-03" db="EMBL/GenBank/DDBJ databases">
        <title>Genomic Encyclopedia of Type Strains, Phase IV (KMG-IV): sequencing the most valuable type-strain genomes for metagenomic binning, comparative biology and taxonomic classification.</title>
        <authorList>
            <person name="Goeker M."/>
        </authorList>
    </citation>
    <scope>NUCLEOTIDE SEQUENCE [LARGE SCALE GENOMIC DNA]</scope>
    <source>
        <strain evidence="7 8">DSM 100055</strain>
    </source>
</reference>
<evidence type="ECO:0000259" key="5">
    <source>
        <dbReference type="SMART" id="SM00853"/>
    </source>
</evidence>
<dbReference type="CDD" id="cd00782">
    <property type="entry name" value="MutL_Trans"/>
    <property type="match status" value="1"/>
</dbReference>
<dbReference type="InterPro" id="IPR042120">
    <property type="entry name" value="MutL_C_dimsub"/>
</dbReference>
<dbReference type="InterPro" id="IPR014790">
    <property type="entry name" value="MutL_C"/>
</dbReference>
<dbReference type="HAMAP" id="MF_00149">
    <property type="entry name" value="DNA_mis_repair"/>
    <property type="match status" value="1"/>
</dbReference>
<dbReference type="InterPro" id="IPR013507">
    <property type="entry name" value="DNA_mismatch_S5_2-like"/>
</dbReference>
<dbReference type="InterPro" id="IPR037198">
    <property type="entry name" value="MutL_C_sf"/>
</dbReference>
<dbReference type="EMBL" id="SOBG01000002">
    <property type="protein sequence ID" value="TDT71928.1"/>
    <property type="molecule type" value="Genomic_DNA"/>
</dbReference>
<dbReference type="InterPro" id="IPR014721">
    <property type="entry name" value="Ribsml_uS5_D2-typ_fold_subgr"/>
</dbReference>
<dbReference type="GO" id="GO:0005524">
    <property type="term" value="F:ATP binding"/>
    <property type="evidence" value="ECO:0007669"/>
    <property type="project" value="InterPro"/>
</dbReference>
<dbReference type="SUPFAM" id="SSF118116">
    <property type="entry name" value="DNA mismatch repair protein MutL"/>
    <property type="match status" value="1"/>
</dbReference>
<evidence type="ECO:0000313" key="8">
    <source>
        <dbReference type="Proteomes" id="UP000294678"/>
    </source>
</evidence>
<proteinExistence type="inferred from homology"/>
<evidence type="ECO:0000259" key="6">
    <source>
        <dbReference type="SMART" id="SM01340"/>
    </source>
</evidence>
<evidence type="ECO:0000313" key="7">
    <source>
        <dbReference type="EMBL" id="TDT71928.1"/>
    </source>
</evidence>
<dbReference type="Pfam" id="PF01119">
    <property type="entry name" value="DNA_mis_repair"/>
    <property type="match status" value="1"/>
</dbReference>
<dbReference type="PANTHER" id="PTHR10073">
    <property type="entry name" value="DNA MISMATCH REPAIR PROTEIN MLH, PMS, MUTL"/>
    <property type="match status" value="1"/>
</dbReference>
<dbReference type="FunFam" id="3.30.565.10:FF:000003">
    <property type="entry name" value="DNA mismatch repair endonuclease MutL"/>
    <property type="match status" value="1"/>
</dbReference>
<dbReference type="GO" id="GO:0016887">
    <property type="term" value="F:ATP hydrolysis activity"/>
    <property type="evidence" value="ECO:0007669"/>
    <property type="project" value="InterPro"/>
</dbReference>
<dbReference type="GO" id="GO:0140664">
    <property type="term" value="F:ATP-dependent DNA damage sensor activity"/>
    <property type="evidence" value="ECO:0007669"/>
    <property type="project" value="InterPro"/>
</dbReference>
<feature type="domain" description="MutL C-terminal dimerisation" evidence="5">
    <location>
        <begin position="423"/>
        <end position="562"/>
    </location>
</feature>
<sequence>MNKIKILDESISNIIAAGEVVENPASMIKELIENSLDANSSSIKINVTNKGRNVKIIDNGNGMSKTDLFLSIERHATSKIISKEDIYNLKSYGFRGEALASIASVSKMSIASKNIDSITGHQIYVNAGKIIKDKEVVKNQGTEIEIKELFFNTPARLKFLRTKNTEYNKIKHVVLTQALANYNVSFQLSLDNKIVLKTSGKGFENCITELFSFNILKNLKKFKYGYYGTMDILRSTKDYIFTYINKRYVKSKIIETAIIDAYYTKLMKGKYPFAIIYFDINPKEIDVNVHPSKKIIKFSNDNTVYNDIKSELKKTLWENESDSMPSLNIENNNIKPTKYFNNEKITTTPTQIFNNFELNKQNYQEIKKIDSIYKIKEEKNSFVENINIQSNNNFQNFNKISQKKVVNDNIMEYKINRLKNIKILGQLNNMYILVERNETLEIYDQHIVHERILYEELKEKYYNKKISKQNLLTPISIEVSEIEKEKVIQNLDIFNDFGFEIEDFGENEIIIRTVPTFNFRKSVKETFFNIIKEMMSKKETDIRENIIISMSCKNAIKAGEKLEIEEISILLNKLYLYGKFTCPHGRPIILKIPFLELDKKFGRK</sequence>
<dbReference type="Gene3D" id="3.30.1540.20">
    <property type="entry name" value="MutL, C-terminal domain, dimerisation subdomain"/>
    <property type="match status" value="1"/>
</dbReference>
<dbReference type="GO" id="GO:0032300">
    <property type="term" value="C:mismatch repair complex"/>
    <property type="evidence" value="ECO:0007669"/>
    <property type="project" value="InterPro"/>
</dbReference>
<dbReference type="InterPro" id="IPR036890">
    <property type="entry name" value="HATPase_C_sf"/>
</dbReference>
<dbReference type="Gene3D" id="3.30.230.10">
    <property type="match status" value="1"/>
</dbReference>
<feature type="domain" description="DNA mismatch repair protein S5" evidence="6">
    <location>
        <begin position="207"/>
        <end position="317"/>
    </location>
</feature>
<protein>
    <recommendedName>
        <fullName evidence="4">DNA mismatch repair protein MutL</fullName>
    </recommendedName>
</protein>
<comment type="caution">
    <text evidence="7">The sequence shown here is derived from an EMBL/GenBank/DDBJ whole genome shotgun (WGS) entry which is preliminary data.</text>
</comment>
<gene>
    <name evidence="4" type="primary">mutL</name>
    <name evidence="7" type="ORF">EV215_0620</name>
</gene>
<dbReference type="Proteomes" id="UP000294678">
    <property type="component" value="Unassembled WGS sequence"/>
</dbReference>